<dbReference type="RefSeq" id="WP_188950191.1">
    <property type="nucleotide sequence ID" value="NZ_BMIB01000001.1"/>
</dbReference>
<sequence length="278" mass="32163">MNRFLLAAVLLSGASSASAQYYYNDIIAASQTNAQYQSYKAQRVQEISATSYESDEKQAEGFELNQIITPDYKKITTKAAYPSTGPSFTTHYYNGTRLIKTEDSTARVITRANYTYDAAGHLTLLQTTTSDGFMKSQLTETHQWIYKEDGTPARMFKLKDGKDTTEISFTYDTQGNITEEHWKRKGVLLETWYYYYNDQKQLTDIVRYNIRAKRLLPDYLFEYDASGHVNQMTQIAGSPNYMVWKYVYNAAGLKVRDLCFNKQKQLVGRIEYHYTQQQ</sequence>
<dbReference type="Proteomes" id="UP000627292">
    <property type="component" value="Unassembled WGS sequence"/>
</dbReference>
<proteinExistence type="predicted"/>
<evidence type="ECO:0000313" key="2">
    <source>
        <dbReference type="EMBL" id="GGH58328.1"/>
    </source>
</evidence>
<feature type="chain" id="PRO_5037317943" description="YD repeat-containing protein" evidence="1">
    <location>
        <begin position="20"/>
        <end position="278"/>
    </location>
</feature>
<evidence type="ECO:0000256" key="1">
    <source>
        <dbReference type="SAM" id="SignalP"/>
    </source>
</evidence>
<gene>
    <name evidence="2" type="ORF">GCM10011379_03940</name>
</gene>
<dbReference type="EMBL" id="BMIB01000001">
    <property type="protein sequence ID" value="GGH58328.1"/>
    <property type="molecule type" value="Genomic_DNA"/>
</dbReference>
<reference evidence="2" key="1">
    <citation type="journal article" date="2014" name="Int. J. Syst. Evol. Microbiol.">
        <title>Complete genome sequence of Corynebacterium casei LMG S-19264T (=DSM 44701T), isolated from a smear-ripened cheese.</title>
        <authorList>
            <consortium name="US DOE Joint Genome Institute (JGI-PGF)"/>
            <person name="Walter F."/>
            <person name="Albersmeier A."/>
            <person name="Kalinowski J."/>
            <person name="Ruckert C."/>
        </authorList>
    </citation>
    <scope>NUCLEOTIDE SEQUENCE</scope>
    <source>
        <strain evidence="2">CGMCC 1.15290</strain>
    </source>
</reference>
<keyword evidence="3" id="KW-1185">Reference proteome</keyword>
<keyword evidence="1" id="KW-0732">Signal</keyword>
<protein>
    <recommendedName>
        <fullName evidence="4">YD repeat-containing protein</fullName>
    </recommendedName>
</protein>
<reference evidence="2" key="2">
    <citation type="submission" date="2020-09" db="EMBL/GenBank/DDBJ databases">
        <authorList>
            <person name="Sun Q."/>
            <person name="Zhou Y."/>
        </authorList>
    </citation>
    <scope>NUCLEOTIDE SEQUENCE</scope>
    <source>
        <strain evidence="2">CGMCC 1.15290</strain>
    </source>
</reference>
<name>A0A917MQN5_9BACT</name>
<dbReference type="AlphaFoldDB" id="A0A917MQN5"/>
<dbReference type="Gene3D" id="2.180.10.10">
    <property type="entry name" value="RHS repeat-associated core"/>
    <property type="match status" value="1"/>
</dbReference>
<accession>A0A917MQN5</accession>
<comment type="caution">
    <text evidence="2">The sequence shown here is derived from an EMBL/GenBank/DDBJ whole genome shotgun (WGS) entry which is preliminary data.</text>
</comment>
<feature type="signal peptide" evidence="1">
    <location>
        <begin position="1"/>
        <end position="19"/>
    </location>
</feature>
<evidence type="ECO:0008006" key="4">
    <source>
        <dbReference type="Google" id="ProtNLM"/>
    </source>
</evidence>
<organism evidence="2 3">
    <name type="scientific">Filimonas zeae</name>
    <dbReference type="NCBI Taxonomy" id="1737353"/>
    <lineage>
        <taxon>Bacteria</taxon>
        <taxon>Pseudomonadati</taxon>
        <taxon>Bacteroidota</taxon>
        <taxon>Chitinophagia</taxon>
        <taxon>Chitinophagales</taxon>
        <taxon>Chitinophagaceae</taxon>
        <taxon>Filimonas</taxon>
    </lineage>
</organism>
<evidence type="ECO:0000313" key="3">
    <source>
        <dbReference type="Proteomes" id="UP000627292"/>
    </source>
</evidence>